<feature type="domain" description="Helix-turn-helix type 11" evidence="1">
    <location>
        <begin position="7"/>
        <end position="59"/>
    </location>
</feature>
<feature type="domain" description="WYL" evidence="2">
    <location>
        <begin position="141"/>
        <end position="209"/>
    </location>
</feature>
<evidence type="ECO:0000259" key="3">
    <source>
        <dbReference type="Pfam" id="PF25583"/>
    </source>
</evidence>
<gene>
    <name evidence="4" type="ORF">EZM97_28085</name>
</gene>
<sequence length="316" mass="35296">MYHPTTRALAVLELLQTHRRISGAEIARRLEVDVRTVRRYIAMLEEIGIPITAERGRHGAYLLVPGFKLPPMMFNEDEALALSLGLLAARNLGLSEASTAVASAQAKLERVMPATLQSRVRAVSEVVLLDLSRASAAGASETLFTLSSAAQQYRRVHMGYQAAHGAASERELDPYGLALREGLWYVVGHCHLRGGLRSFRLDRMQEVRMLEQRFKRPQNFDAVAHLTFSIATLPRAYTAEVILHTDLLYAIERLGGGMGLFEPVEEGVLLRAQLDDLDWFARQLARMPFEFRVLSPKRLRAALGKLSRRLLAISLT</sequence>
<dbReference type="InterPro" id="IPR026881">
    <property type="entry name" value="WYL_dom"/>
</dbReference>
<dbReference type="AlphaFoldDB" id="A0A4R0YPK3"/>
<dbReference type="InterPro" id="IPR036388">
    <property type="entry name" value="WH-like_DNA-bd_sf"/>
</dbReference>
<dbReference type="Proteomes" id="UP000291822">
    <property type="component" value="Unassembled WGS sequence"/>
</dbReference>
<dbReference type="PROSITE" id="PS52050">
    <property type="entry name" value="WYL"/>
    <property type="match status" value="1"/>
</dbReference>
<proteinExistence type="predicted"/>
<dbReference type="PANTHER" id="PTHR34580:SF3">
    <property type="entry name" value="PROTEIN PAFB"/>
    <property type="match status" value="1"/>
</dbReference>
<comment type="caution">
    <text evidence="4">The sequence shown here is derived from an EMBL/GenBank/DDBJ whole genome shotgun (WGS) entry which is preliminary data.</text>
</comment>
<evidence type="ECO:0000313" key="4">
    <source>
        <dbReference type="EMBL" id="TCI08481.1"/>
    </source>
</evidence>
<keyword evidence="5" id="KW-1185">Reference proteome</keyword>
<name>A0A4R0YPK3_9GAMM</name>
<evidence type="ECO:0000259" key="1">
    <source>
        <dbReference type="Pfam" id="PF08279"/>
    </source>
</evidence>
<dbReference type="Gene3D" id="1.10.10.10">
    <property type="entry name" value="Winged helix-like DNA-binding domain superfamily/Winged helix DNA-binding domain"/>
    <property type="match status" value="1"/>
</dbReference>
<dbReference type="SUPFAM" id="SSF46785">
    <property type="entry name" value="Winged helix' DNA-binding domain"/>
    <property type="match status" value="1"/>
</dbReference>
<dbReference type="InterPro" id="IPR036390">
    <property type="entry name" value="WH_DNA-bd_sf"/>
</dbReference>
<dbReference type="PANTHER" id="PTHR34580">
    <property type="match status" value="1"/>
</dbReference>
<organism evidence="4 5">
    <name type="scientific">Dyella soli</name>
    <dbReference type="NCBI Taxonomy" id="522319"/>
    <lineage>
        <taxon>Bacteria</taxon>
        <taxon>Pseudomonadati</taxon>
        <taxon>Pseudomonadota</taxon>
        <taxon>Gammaproteobacteria</taxon>
        <taxon>Lysobacterales</taxon>
        <taxon>Rhodanobacteraceae</taxon>
        <taxon>Dyella</taxon>
    </lineage>
</organism>
<dbReference type="PIRSF" id="PIRSF016838">
    <property type="entry name" value="PafC"/>
    <property type="match status" value="1"/>
</dbReference>
<dbReference type="EMBL" id="SJTG01000004">
    <property type="protein sequence ID" value="TCI08481.1"/>
    <property type="molecule type" value="Genomic_DNA"/>
</dbReference>
<dbReference type="InterPro" id="IPR028349">
    <property type="entry name" value="PafC-like"/>
</dbReference>
<dbReference type="InterPro" id="IPR013196">
    <property type="entry name" value="HTH_11"/>
</dbReference>
<evidence type="ECO:0000259" key="2">
    <source>
        <dbReference type="Pfam" id="PF13280"/>
    </source>
</evidence>
<dbReference type="InterPro" id="IPR051534">
    <property type="entry name" value="CBASS_pafABC_assoc_protein"/>
</dbReference>
<dbReference type="Pfam" id="PF13280">
    <property type="entry name" value="WYL"/>
    <property type="match status" value="1"/>
</dbReference>
<dbReference type="Pfam" id="PF25583">
    <property type="entry name" value="WCX"/>
    <property type="match status" value="1"/>
</dbReference>
<evidence type="ECO:0000313" key="5">
    <source>
        <dbReference type="Proteomes" id="UP000291822"/>
    </source>
</evidence>
<dbReference type="InterPro" id="IPR057727">
    <property type="entry name" value="WCX_dom"/>
</dbReference>
<dbReference type="Pfam" id="PF08279">
    <property type="entry name" value="HTH_11"/>
    <property type="match status" value="1"/>
</dbReference>
<reference evidence="4 5" key="1">
    <citation type="submission" date="2019-02" db="EMBL/GenBank/DDBJ databases">
        <title>Dyella amyloliquefaciens sp. nov., isolated from forest soil.</title>
        <authorList>
            <person name="Gao Z.-H."/>
            <person name="Qiu L.-H."/>
        </authorList>
    </citation>
    <scope>NUCLEOTIDE SEQUENCE [LARGE SCALE GENOMIC DNA]</scope>
    <source>
        <strain evidence="4 5">KACC 12747</strain>
    </source>
</reference>
<dbReference type="RefSeq" id="WP_131153067.1">
    <property type="nucleotide sequence ID" value="NZ_SJTG01000004.1"/>
</dbReference>
<feature type="domain" description="WCX" evidence="3">
    <location>
        <begin position="236"/>
        <end position="311"/>
    </location>
</feature>
<protein>
    <submittedName>
        <fullName evidence="4">YafY family transcriptional regulator</fullName>
    </submittedName>
</protein>
<accession>A0A4R0YPK3</accession>